<dbReference type="EMBL" id="QAYC01000011">
    <property type="protein sequence ID" value="PTW46636.1"/>
    <property type="molecule type" value="Genomic_DNA"/>
</dbReference>
<protein>
    <submittedName>
        <fullName evidence="1">Putative Zn-binding protein involved in type VI secretion</fullName>
    </submittedName>
</protein>
<dbReference type="RefSeq" id="WP_158272360.1">
    <property type="nucleotide sequence ID" value="NZ_QAYC01000011.1"/>
</dbReference>
<dbReference type="Proteomes" id="UP000244037">
    <property type="component" value="Unassembled WGS sequence"/>
</dbReference>
<evidence type="ECO:0000313" key="1">
    <source>
        <dbReference type="EMBL" id="PTW46636.1"/>
    </source>
</evidence>
<name>A0A8E2VJB7_9RHOB</name>
<reference evidence="1 2" key="1">
    <citation type="submission" date="2018-04" db="EMBL/GenBank/DDBJ databases">
        <title>Genomic Encyclopedia of Archaeal and Bacterial Type Strains, Phase II (KMG-II): from individual species to whole genera.</title>
        <authorList>
            <person name="Goeker M."/>
        </authorList>
    </citation>
    <scope>NUCLEOTIDE SEQUENCE [LARGE SCALE GENOMIC DNA]</scope>
    <source>
        <strain evidence="1 2">DSM 19783</strain>
    </source>
</reference>
<dbReference type="OrthoDB" id="197187at2"/>
<organism evidence="1 2">
    <name type="scientific">Rhodovulum kholense</name>
    <dbReference type="NCBI Taxonomy" id="453584"/>
    <lineage>
        <taxon>Bacteria</taxon>
        <taxon>Pseudomonadati</taxon>
        <taxon>Pseudomonadota</taxon>
        <taxon>Alphaproteobacteria</taxon>
        <taxon>Rhodobacterales</taxon>
        <taxon>Paracoccaceae</taxon>
        <taxon>Rhodovulum</taxon>
    </lineage>
</organism>
<dbReference type="Gene3D" id="2.60.200.60">
    <property type="match status" value="2"/>
</dbReference>
<gene>
    <name evidence="1" type="ORF">C8N38_111120</name>
</gene>
<dbReference type="Pfam" id="PF05488">
    <property type="entry name" value="PAAR_motif"/>
    <property type="match status" value="1"/>
</dbReference>
<accession>A0A8E2VJB7</accession>
<dbReference type="InterPro" id="IPR008727">
    <property type="entry name" value="PAAR_motif"/>
</dbReference>
<sequence length="86" mass="8458">MPPIARVGDTHVCPVTGHGSNVIVTGGSALIDGRQVARVGDKCACGCVIVSGASQMTCDERPVAILGSKTSGGGTIVSGSPNHATL</sequence>
<keyword evidence="2" id="KW-1185">Reference proteome</keyword>
<dbReference type="AlphaFoldDB" id="A0A8E2VJB7"/>
<proteinExistence type="predicted"/>
<dbReference type="CDD" id="cd14743">
    <property type="entry name" value="PAAR_CT_1"/>
    <property type="match status" value="1"/>
</dbReference>
<evidence type="ECO:0000313" key="2">
    <source>
        <dbReference type="Proteomes" id="UP000244037"/>
    </source>
</evidence>
<comment type="caution">
    <text evidence="1">The sequence shown here is derived from an EMBL/GenBank/DDBJ whole genome shotgun (WGS) entry which is preliminary data.</text>
</comment>